<dbReference type="Gene3D" id="1.10.10.60">
    <property type="entry name" value="Homeodomain-like"/>
    <property type="match status" value="1"/>
</dbReference>
<dbReference type="SUPFAM" id="SSF46689">
    <property type="entry name" value="Homeodomain-like"/>
    <property type="match status" value="1"/>
</dbReference>
<dbReference type="PRINTS" id="PR00455">
    <property type="entry name" value="HTHTETR"/>
</dbReference>
<dbReference type="InterPro" id="IPR036271">
    <property type="entry name" value="Tet_transcr_reg_TetR-rel_C_sf"/>
</dbReference>
<reference evidence="4 5" key="1">
    <citation type="submission" date="2016-08" db="EMBL/GenBank/DDBJ databases">
        <authorList>
            <person name="Seilhamer J.J."/>
        </authorList>
    </citation>
    <scope>NUCLEOTIDE SEQUENCE [LARGE SCALE GENOMIC DNA]</scope>
    <source>
        <strain evidence="4 5">CFBP4641</strain>
    </source>
</reference>
<dbReference type="GeneID" id="93877774"/>
<evidence type="ECO:0000256" key="2">
    <source>
        <dbReference type="PROSITE-ProRule" id="PRU00335"/>
    </source>
</evidence>
<comment type="caution">
    <text evidence="4">The sequence shown here is derived from an EMBL/GenBank/DDBJ whole genome shotgun (WGS) entry which is preliminary data.</text>
</comment>
<dbReference type="PROSITE" id="PS50977">
    <property type="entry name" value="HTH_TETR_2"/>
    <property type="match status" value="1"/>
</dbReference>
<dbReference type="InterPro" id="IPR001647">
    <property type="entry name" value="HTH_TetR"/>
</dbReference>
<dbReference type="SUPFAM" id="SSF48498">
    <property type="entry name" value="Tetracyclin repressor-like, C-terminal domain"/>
    <property type="match status" value="1"/>
</dbReference>
<name>A0A2P5YZK6_9XANT</name>
<dbReference type="OrthoDB" id="2356263at2"/>
<dbReference type="PANTHER" id="PTHR30055">
    <property type="entry name" value="HTH-TYPE TRANSCRIPTIONAL REGULATOR RUTR"/>
    <property type="match status" value="1"/>
</dbReference>
<dbReference type="RefSeq" id="WP_010342157.1">
    <property type="nucleotide sequence ID" value="NZ_CP132343.1"/>
</dbReference>
<evidence type="ECO:0000313" key="4">
    <source>
        <dbReference type="EMBL" id="PPU80370.1"/>
    </source>
</evidence>
<dbReference type="EMBL" id="MDEK01000020">
    <property type="protein sequence ID" value="PPU80370.1"/>
    <property type="molecule type" value="Genomic_DNA"/>
</dbReference>
<dbReference type="InterPro" id="IPR050109">
    <property type="entry name" value="HTH-type_TetR-like_transc_reg"/>
</dbReference>
<dbReference type="Gene3D" id="1.10.357.10">
    <property type="entry name" value="Tetracycline Repressor, domain 2"/>
    <property type="match status" value="1"/>
</dbReference>
<dbReference type="AlphaFoldDB" id="A0A2P5YZK6"/>
<dbReference type="GO" id="GO:0003700">
    <property type="term" value="F:DNA-binding transcription factor activity"/>
    <property type="evidence" value="ECO:0007669"/>
    <property type="project" value="TreeGrafter"/>
</dbReference>
<dbReference type="Proteomes" id="UP000247346">
    <property type="component" value="Unassembled WGS sequence"/>
</dbReference>
<dbReference type="InterPro" id="IPR041678">
    <property type="entry name" value="TetR_C_16"/>
</dbReference>
<gene>
    <name evidence="4" type="ORF">XsacCFBP4641_18165</name>
</gene>
<dbReference type="InterPro" id="IPR009057">
    <property type="entry name" value="Homeodomain-like_sf"/>
</dbReference>
<feature type="domain" description="HTH tetR-type" evidence="3">
    <location>
        <begin position="5"/>
        <end position="65"/>
    </location>
</feature>
<sequence length="184" mass="20482">MTRSQATKDRILESARALFALHGYDGTTVRQIAAQAQANVALVIRYYGSKEQLFLAAVEFDLRLPDLRDLPAEDVGERLAVHFFAVWEDAPSGYQLVALLRAAVSHADAKARITEIFERQLRTAVRRYLGPGAAAETRAALIASQMLGFALVRYVLEFPARGLTRPRAVRVLGETLQRYLTQPL</sequence>
<dbReference type="Pfam" id="PF17920">
    <property type="entry name" value="TetR_C_16"/>
    <property type="match status" value="1"/>
</dbReference>
<evidence type="ECO:0000313" key="5">
    <source>
        <dbReference type="Proteomes" id="UP000247346"/>
    </source>
</evidence>
<keyword evidence="1 2" id="KW-0238">DNA-binding</keyword>
<dbReference type="Pfam" id="PF00440">
    <property type="entry name" value="TetR_N"/>
    <property type="match status" value="1"/>
</dbReference>
<protein>
    <submittedName>
        <fullName evidence="4">TetR/AcrR family transcriptional regulator</fullName>
    </submittedName>
</protein>
<evidence type="ECO:0000256" key="1">
    <source>
        <dbReference type="ARBA" id="ARBA00023125"/>
    </source>
</evidence>
<proteinExistence type="predicted"/>
<feature type="DNA-binding region" description="H-T-H motif" evidence="2">
    <location>
        <begin position="28"/>
        <end position="47"/>
    </location>
</feature>
<dbReference type="PANTHER" id="PTHR30055:SF235">
    <property type="entry name" value="TRANSCRIPTIONAL REGULATORY PROTEIN"/>
    <property type="match status" value="1"/>
</dbReference>
<dbReference type="GO" id="GO:0000976">
    <property type="term" value="F:transcription cis-regulatory region binding"/>
    <property type="evidence" value="ECO:0007669"/>
    <property type="project" value="TreeGrafter"/>
</dbReference>
<organism evidence="4 5">
    <name type="scientific">Xanthomonas sacchari</name>
    <dbReference type="NCBI Taxonomy" id="56458"/>
    <lineage>
        <taxon>Bacteria</taxon>
        <taxon>Pseudomonadati</taxon>
        <taxon>Pseudomonadota</taxon>
        <taxon>Gammaproteobacteria</taxon>
        <taxon>Lysobacterales</taxon>
        <taxon>Lysobacteraceae</taxon>
        <taxon>Xanthomonas</taxon>
    </lineage>
</organism>
<evidence type="ECO:0000259" key="3">
    <source>
        <dbReference type="PROSITE" id="PS50977"/>
    </source>
</evidence>
<accession>A0A2P5YZK6</accession>